<dbReference type="STRING" id="181874.A0A409VFT9"/>
<feature type="compositionally biased region" description="Polar residues" evidence="1">
    <location>
        <begin position="220"/>
        <end position="235"/>
    </location>
</feature>
<feature type="region of interest" description="Disordered" evidence="1">
    <location>
        <begin position="159"/>
        <end position="450"/>
    </location>
</feature>
<reference evidence="2 3" key="1">
    <citation type="journal article" date="2018" name="Evol. Lett.">
        <title>Horizontal gene cluster transfer increased hallucinogenic mushroom diversity.</title>
        <authorList>
            <person name="Reynolds H.T."/>
            <person name="Vijayakumar V."/>
            <person name="Gluck-Thaler E."/>
            <person name="Korotkin H.B."/>
            <person name="Matheny P.B."/>
            <person name="Slot J.C."/>
        </authorList>
    </citation>
    <scope>NUCLEOTIDE SEQUENCE [LARGE SCALE GENOMIC DNA]</scope>
    <source>
        <strain evidence="2 3">2629</strain>
    </source>
</reference>
<feature type="region of interest" description="Disordered" evidence="1">
    <location>
        <begin position="20"/>
        <end position="56"/>
    </location>
</feature>
<feature type="region of interest" description="Disordered" evidence="1">
    <location>
        <begin position="539"/>
        <end position="568"/>
    </location>
</feature>
<feature type="compositionally biased region" description="Low complexity" evidence="1">
    <location>
        <begin position="194"/>
        <end position="204"/>
    </location>
</feature>
<gene>
    <name evidence="2" type="ORF">CVT24_003015</name>
</gene>
<feature type="compositionally biased region" description="Polar residues" evidence="1">
    <location>
        <begin position="553"/>
        <end position="568"/>
    </location>
</feature>
<feature type="compositionally biased region" description="Low complexity" evidence="1">
    <location>
        <begin position="365"/>
        <end position="386"/>
    </location>
</feature>
<evidence type="ECO:0008006" key="4">
    <source>
        <dbReference type="Google" id="ProtNLM"/>
    </source>
</evidence>
<dbReference type="AlphaFoldDB" id="A0A409VFT9"/>
<evidence type="ECO:0000313" key="2">
    <source>
        <dbReference type="EMBL" id="PPQ65124.1"/>
    </source>
</evidence>
<feature type="compositionally biased region" description="Pro residues" evidence="1">
    <location>
        <begin position="319"/>
        <end position="333"/>
    </location>
</feature>
<organism evidence="2 3">
    <name type="scientific">Panaeolus cyanescens</name>
    <dbReference type="NCBI Taxonomy" id="181874"/>
    <lineage>
        <taxon>Eukaryota</taxon>
        <taxon>Fungi</taxon>
        <taxon>Dikarya</taxon>
        <taxon>Basidiomycota</taxon>
        <taxon>Agaricomycotina</taxon>
        <taxon>Agaricomycetes</taxon>
        <taxon>Agaricomycetidae</taxon>
        <taxon>Agaricales</taxon>
        <taxon>Agaricineae</taxon>
        <taxon>Galeropsidaceae</taxon>
        <taxon>Panaeolus</taxon>
    </lineage>
</organism>
<feature type="region of interest" description="Disordered" evidence="1">
    <location>
        <begin position="74"/>
        <end position="97"/>
    </location>
</feature>
<dbReference type="Proteomes" id="UP000284842">
    <property type="component" value="Unassembled WGS sequence"/>
</dbReference>
<feature type="compositionally biased region" description="Low complexity" evidence="1">
    <location>
        <begin position="175"/>
        <end position="186"/>
    </location>
</feature>
<feature type="compositionally biased region" description="Polar residues" evidence="1">
    <location>
        <begin position="351"/>
        <end position="363"/>
    </location>
</feature>
<sequence length="650" mass="69030">MSEFTNFDHYGQMDLDTYQVGEGAGVSNHPTPAATGSNPPTPQHTEGFETAIPGSYPSIGADIAHWETIQHLQGHYQHQQEYHSHHTSPMPSTTPTPIAFHSLPMPHDVTLEPPAHTVPSQIRHHHSTTTQTGYAQVTYQGQSSPKFDDSPILLLPPDAVQQQAPRHRVLSGEMSRTSSSTPTSSSVLLEPERSSPAPVASSSRSKSKAEASAQGGAVRNTRSTRARSQLASSTPYHPRPAPGAPAGRLGGIMGGTQPAAPTAPTGRQTRQASVRYAAASSTSIERKVSGGSAGMPSPSEFRVPGSAAGSPLAHSPTQPSNPLPTPSIPPAAPAPAQGMGGGMFTFHSKNKVTASSSSPSPFTVTARPAATSSKSKAKSASRTSAAPLPPPVITEFEEVDDPLPTIEEGKESEHAAQPSTSTTTVREPLRQSSSRRSVGPSTESAVVQESPRFHPYAHNLRALKMKAFQSANIPSYAPRTDIHYDEEKQTMIASMEMPGVKRDNIHITLGTSKFNHVKFVHILACSLPVFPSVQSRTSGEASAEAPVEAKTEPSATDATSTEPSTAPKLSSNMALVHAGFISPDVRERKFGILKRAFPVPGFTKVSRQNPSRYSPASLLSICVLPLDFLGTYVPRILRPSSFAFLPTFVP</sequence>
<protein>
    <recommendedName>
        <fullName evidence="4">SHSP domain-containing protein</fullName>
    </recommendedName>
</protein>
<dbReference type="EMBL" id="NHTK01006075">
    <property type="protein sequence ID" value="PPQ65124.1"/>
    <property type="molecule type" value="Genomic_DNA"/>
</dbReference>
<keyword evidence="3" id="KW-1185">Reference proteome</keyword>
<feature type="compositionally biased region" description="Polar residues" evidence="1">
    <location>
        <begin position="28"/>
        <end position="38"/>
    </location>
</feature>
<feature type="compositionally biased region" description="Low complexity" evidence="1">
    <location>
        <begin position="87"/>
        <end position="97"/>
    </location>
</feature>
<dbReference type="OrthoDB" id="1431247at2759"/>
<accession>A0A409VFT9</accession>
<evidence type="ECO:0000256" key="1">
    <source>
        <dbReference type="SAM" id="MobiDB-lite"/>
    </source>
</evidence>
<name>A0A409VFT9_9AGAR</name>
<dbReference type="InParanoid" id="A0A409VFT9"/>
<evidence type="ECO:0000313" key="3">
    <source>
        <dbReference type="Proteomes" id="UP000284842"/>
    </source>
</evidence>
<feature type="compositionally biased region" description="Polar residues" evidence="1">
    <location>
        <begin position="417"/>
        <end position="447"/>
    </location>
</feature>
<comment type="caution">
    <text evidence="2">The sequence shown here is derived from an EMBL/GenBank/DDBJ whole genome shotgun (WGS) entry which is preliminary data.</text>
</comment>
<proteinExistence type="predicted"/>